<dbReference type="AlphaFoldDB" id="T0Z550"/>
<dbReference type="Gene3D" id="1.10.150.130">
    <property type="match status" value="1"/>
</dbReference>
<feature type="non-terminal residue" evidence="3">
    <location>
        <position position="149"/>
    </location>
</feature>
<evidence type="ECO:0000256" key="1">
    <source>
        <dbReference type="ARBA" id="ARBA00023125"/>
    </source>
</evidence>
<gene>
    <name evidence="3" type="ORF">B1B_15043</name>
</gene>
<protein>
    <submittedName>
        <fullName evidence="3">Phage integrase family protein</fullName>
    </submittedName>
</protein>
<comment type="caution">
    <text evidence="3">The sequence shown here is derived from an EMBL/GenBank/DDBJ whole genome shotgun (WGS) entry which is preliminary data.</text>
</comment>
<evidence type="ECO:0000313" key="3">
    <source>
        <dbReference type="EMBL" id="EQD40163.1"/>
    </source>
</evidence>
<dbReference type="Pfam" id="PF02899">
    <property type="entry name" value="Phage_int_SAM_1"/>
    <property type="match status" value="1"/>
</dbReference>
<dbReference type="PROSITE" id="PS51900">
    <property type="entry name" value="CB"/>
    <property type="match status" value="1"/>
</dbReference>
<name>T0Z550_9ZZZZ</name>
<organism evidence="3">
    <name type="scientific">mine drainage metagenome</name>
    <dbReference type="NCBI Taxonomy" id="410659"/>
    <lineage>
        <taxon>unclassified sequences</taxon>
        <taxon>metagenomes</taxon>
        <taxon>ecological metagenomes</taxon>
    </lineage>
</organism>
<dbReference type="InterPro" id="IPR044068">
    <property type="entry name" value="CB"/>
</dbReference>
<evidence type="ECO:0000259" key="2">
    <source>
        <dbReference type="PROSITE" id="PS51900"/>
    </source>
</evidence>
<dbReference type="InterPro" id="IPR010998">
    <property type="entry name" value="Integrase_recombinase_N"/>
</dbReference>
<reference evidence="3" key="1">
    <citation type="submission" date="2013-08" db="EMBL/GenBank/DDBJ databases">
        <authorList>
            <person name="Mendez C."/>
            <person name="Richter M."/>
            <person name="Ferrer M."/>
            <person name="Sanchez J."/>
        </authorList>
    </citation>
    <scope>NUCLEOTIDE SEQUENCE</scope>
</reference>
<feature type="domain" description="Core-binding (CB)" evidence="2">
    <location>
        <begin position="18"/>
        <end position="116"/>
    </location>
</feature>
<dbReference type="GO" id="GO:0003677">
    <property type="term" value="F:DNA binding"/>
    <property type="evidence" value="ECO:0007669"/>
    <property type="project" value="UniProtKB-KW"/>
</dbReference>
<dbReference type="SUPFAM" id="SSF47823">
    <property type="entry name" value="lambda integrase-like, N-terminal domain"/>
    <property type="match status" value="1"/>
</dbReference>
<dbReference type="EMBL" id="AUZY01010001">
    <property type="protein sequence ID" value="EQD40163.1"/>
    <property type="molecule type" value="Genomic_DNA"/>
</dbReference>
<reference evidence="3" key="2">
    <citation type="journal article" date="2014" name="ISME J.">
        <title>Microbial stratification in low pH oxic and suboxic macroscopic growths along an acid mine drainage.</title>
        <authorList>
            <person name="Mendez-Garcia C."/>
            <person name="Mesa V."/>
            <person name="Sprenger R.R."/>
            <person name="Richter M."/>
            <person name="Diez M.S."/>
            <person name="Solano J."/>
            <person name="Bargiela R."/>
            <person name="Golyshina O.V."/>
            <person name="Manteca A."/>
            <person name="Ramos J.L."/>
            <person name="Gallego J.R."/>
            <person name="Llorente I."/>
            <person name="Martins Dos Santos V.A."/>
            <person name="Jensen O.N."/>
            <person name="Pelaez A.I."/>
            <person name="Sanchez J."/>
            <person name="Ferrer M."/>
        </authorList>
    </citation>
    <scope>NUCLEOTIDE SEQUENCE</scope>
</reference>
<accession>T0Z550</accession>
<dbReference type="InterPro" id="IPR004107">
    <property type="entry name" value="Integrase_SAM-like_N"/>
</dbReference>
<dbReference type="GO" id="GO:0015074">
    <property type="term" value="P:DNA integration"/>
    <property type="evidence" value="ECO:0007669"/>
    <property type="project" value="InterPro"/>
</dbReference>
<sequence length="149" mass="16455">MTVRVERSGNGFVIAGSWEGVEVGNRFLSHLATRRFSSASVRAYAFDLLNLARFLESRGIGLDRVVPTDIFDWIDWQSTPPQHHEKVVALHSVRGAAPTSINRRAATARAFFEYLVMAGRCEDNPVPTARRGQGLRPKARGMLGHLAPG</sequence>
<keyword evidence="1" id="KW-0238">DNA-binding</keyword>
<proteinExistence type="predicted"/>